<evidence type="ECO:0000313" key="1">
    <source>
        <dbReference type="EMBL" id="KLU66984.1"/>
    </source>
</evidence>
<dbReference type="AlphaFoldDB" id="A0A0J1FU54"/>
<name>A0A0J1FU54_9FIRM</name>
<accession>A0A0J1FU54</accession>
<dbReference type="EMBL" id="LDZY01000003">
    <property type="protein sequence ID" value="KLU66984.1"/>
    <property type="molecule type" value="Genomic_DNA"/>
</dbReference>
<organism evidence="1 2">
    <name type="scientific">Desulfosporosinus acididurans</name>
    <dbReference type="NCBI Taxonomy" id="476652"/>
    <lineage>
        <taxon>Bacteria</taxon>
        <taxon>Bacillati</taxon>
        <taxon>Bacillota</taxon>
        <taxon>Clostridia</taxon>
        <taxon>Eubacteriales</taxon>
        <taxon>Desulfitobacteriaceae</taxon>
        <taxon>Desulfosporosinus</taxon>
    </lineage>
</organism>
<protein>
    <submittedName>
        <fullName evidence="1">Uncharacterized protein</fullName>
    </submittedName>
</protein>
<proteinExistence type="predicted"/>
<dbReference type="Proteomes" id="UP000036356">
    <property type="component" value="Unassembled WGS sequence"/>
</dbReference>
<dbReference type="PATRIC" id="fig|476652.3.peg.944"/>
<dbReference type="STRING" id="476652.DEAC_c09180"/>
<gene>
    <name evidence="1" type="ORF">DEAC_c09180</name>
</gene>
<reference evidence="1 2" key="1">
    <citation type="submission" date="2015-06" db="EMBL/GenBank/DDBJ databases">
        <title>Draft genome of the moderately acidophilic sulfate reducer Candidatus Desulfosporosinus acididurans strain M1.</title>
        <authorList>
            <person name="Poehlein A."/>
            <person name="Petzsch P."/>
            <person name="Johnson B.D."/>
            <person name="Schloemann M."/>
            <person name="Daniel R."/>
            <person name="Muehling M."/>
        </authorList>
    </citation>
    <scope>NUCLEOTIDE SEQUENCE [LARGE SCALE GENOMIC DNA]</scope>
    <source>
        <strain evidence="1 2">M1</strain>
    </source>
</reference>
<evidence type="ECO:0000313" key="2">
    <source>
        <dbReference type="Proteomes" id="UP000036356"/>
    </source>
</evidence>
<comment type="caution">
    <text evidence="1">The sequence shown here is derived from an EMBL/GenBank/DDBJ whole genome shotgun (WGS) entry which is preliminary data.</text>
</comment>
<sequence>MVGENQCGVNIEWPLEQQPEMVVGVDVIIHTLQKVPYYF</sequence>
<keyword evidence="2" id="KW-1185">Reference proteome</keyword>